<dbReference type="Proteomes" id="UP000887576">
    <property type="component" value="Unplaced"/>
</dbReference>
<evidence type="ECO:0000313" key="2">
    <source>
        <dbReference type="WBParaSite" id="JU765_v2.g15951.t1"/>
    </source>
</evidence>
<accession>A0AC34QFC0</accession>
<proteinExistence type="predicted"/>
<evidence type="ECO:0000313" key="1">
    <source>
        <dbReference type="Proteomes" id="UP000887576"/>
    </source>
</evidence>
<reference evidence="2" key="1">
    <citation type="submission" date="2022-11" db="UniProtKB">
        <authorList>
            <consortium name="WormBaseParasite"/>
        </authorList>
    </citation>
    <scope>IDENTIFICATION</scope>
</reference>
<protein>
    <submittedName>
        <fullName evidence="2">Palmitoyltransferase</fullName>
    </submittedName>
</protein>
<organism evidence="1 2">
    <name type="scientific">Panagrolaimus sp. JU765</name>
    <dbReference type="NCBI Taxonomy" id="591449"/>
    <lineage>
        <taxon>Eukaryota</taxon>
        <taxon>Metazoa</taxon>
        <taxon>Ecdysozoa</taxon>
        <taxon>Nematoda</taxon>
        <taxon>Chromadorea</taxon>
        <taxon>Rhabditida</taxon>
        <taxon>Tylenchina</taxon>
        <taxon>Panagrolaimomorpha</taxon>
        <taxon>Panagrolaimoidea</taxon>
        <taxon>Panagrolaimidae</taxon>
        <taxon>Panagrolaimus</taxon>
    </lineage>
</organism>
<dbReference type="WBParaSite" id="JU765_v2.g15951.t1">
    <property type="protein sequence ID" value="JU765_v2.g15951.t1"/>
    <property type="gene ID" value="JU765_v2.g15951"/>
</dbReference>
<name>A0AC34QFC0_9BILA</name>
<sequence>KAFILPAWNPIDQTMGLAPCWLDYESDYPRIGCHPFFHPIFNRRVFGKIASRLALLVIAYEFLLTWFVLLPFETLFVSRWTSYFFTFLTLYFLVNVVFHYYAARFVSPGRPVYSRKAPICDQCRVHKPPNANHCMVCNQCFINKDHHCIWIDNCVAAGNLHHFYLLICFLAAGGWFWVLFSARAYVIHQFHTDDKLQFCNTTVAESSTAQFLCSISDNFVRNCIILTFVFNLLMTAHFTMMSLSYFLIISNQTTKLWMIKYGFPEKFTHLPYKRTDFNDVWKEFLGLRRGRTFWRHVLLPSVYKPNMPFLEEDESTNYEREPSEIVIDVQHH</sequence>